<dbReference type="AlphaFoldDB" id="A0A286TBH8"/>
<dbReference type="PANTHER" id="PTHR21262:SF31">
    <property type="entry name" value="GTP PYROPHOSPHOKINASE"/>
    <property type="match status" value="1"/>
</dbReference>
<dbReference type="InterPro" id="IPR043519">
    <property type="entry name" value="NT_sf"/>
</dbReference>
<evidence type="ECO:0000313" key="4">
    <source>
        <dbReference type="Proteomes" id="UP000262177"/>
    </source>
</evidence>
<proteinExistence type="predicted"/>
<evidence type="ECO:0000256" key="1">
    <source>
        <dbReference type="SAM" id="MobiDB-lite"/>
    </source>
</evidence>
<dbReference type="GO" id="GO:0005886">
    <property type="term" value="C:plasma membrane"/>
    <property type="evidence" value="ECO:0007669"/>
    <property type="project" value="TreeGrafter"/>
</dbReference>
<feature type="region of interest" description="Disordered" evidence="1">
    <location>
        <begin position="49"/>
        <end position="72"/>
    </location>
</feature>
<dbReference type="Gene3D" id="3.30.460.10">
    <property type="entry name" value="Beta Polymerase, domain 2"/>
    <property type="match status" value="1"/>
</dbReference>
<dbReference type="Proteomes" id="UP000262177">
    <property type="component" value="Chromosome"/>
</dbReference>
<gene>
    <name evidence="3" type="ORF">BBJK_00278</name>
</gene>
<dbReference type="GO" id="GO:0015969">
    <property type="term" value="P:guanosine tetraphosphate metabolic process"/>
    <property type="evidence" value="ECO:0007669"/>
    <property type="project" value="InterPro"/>
</dbReference>
<protein>
    <recommendedName>
        <fullName evidence="2">RelA/SpoT domain-containing protein</fullName>
    </recommendedName>
</protein>
<dbReference type="CDD" id="cd05399">
    <property type="entry name" value="NT_Rel-Spo_like"/>
    <property type="match status" value="1"/>
</dbReference>
<organism evidence="3 4">
    <name type="scientific">Bifidobacterium bifidum LMG 13195</name>
    <dbReference type="NCBI Taxonomy" id="1207542"/>
    <lineage>
        <taxon>Bacteria</taxon>
        <taxon>Bacillati</taxon>
        <taxon>Actinomycetota</taxon>
        <taxon>Actinomycetes</taxon>
        <taxon>Bifidobacteriales</taxon>
        <taxon>Bifidobacteriaceae</taxon>
        <taxon>Bifidobacterium</taxon>
    </lineage>
</organism>
<dbReference type="EMBL" id="AP018131">
    <property type="protein sequence ID" value="BBA47235.1"/>
    <property type="molecule type" value="Genomic_DNA"/>
</dbReference>
<name>A0A286TBH8_BIFBI</name>
<evidence type="ECO:0000259" key="2">
    <source>
        <dbReference type="SMART" id="SM00954"/>
    </source>
</evidence>
<reference evidence="3 4" key="1">
    <citation type="journal article" date="2017" name="Biosci. Biotechnol. Biochem.">
        <title>Identification and characterization of a sulfoglycosidase from Bifidobacterium bifidum implicated in mucin glycan utilization.</title>
        <authorList>
            <person name="Katoh T."/>
            <person name="Maeshibu T."/>
            <person name="Kikkawa K."/>
            <person name="Gotoh A."/>
            <person name="Tomabechi Y."/>
            <person name="Nakamura M."/>
            <person name="Liao W.-H."/>
            <person name="Yamaguchi M."/>
            <person name="Ashida H."/>
            <person name="Yamamoto K."/>
            <person name="Katayama T."/>
        </authorList>
    </citation>
    <scope>NUCLEOTIDE SEQUENCE [LARGE SCALE GENOMIC DNA]</scope>
    <source>
        <strain evidence="3 4">JCM 7004</strain>
    </source>
</reference>
<dbReference type="PANTHER" id="PTHR21262">
    <property type="entry name" value="GUANOSINE-3',5'-BIS DIPHOSPHATE 3'-PYROPHOSPHOHYDROLASE"/>
    <property type="match status" value="1"/>
</dbReference>
<dbReference type="InterPro" id="IPR007685">
    <property type="entry name" value="RelA_SpoT"/>
</dbReference>
<dbReference type="SMART" id="SM00954">
    <property type="entry name" value="RelA_SpoT"/>
    <property type="match status" value="1"/>
</dbReference>
<accession>A0A286TBH8</accession>
<dbReference type="Pfam" id="PF04607">
    <property type="entry name" value="RelA_SpoT"/>
    <property type="match status" value="1"/>
</dbReference>
<evidence type="ECO:0000313" key="3">
    <source>
        <dbReference type="EMBL" id="BBA47235.1"/>
    </source>
</evidence>
<sequence>MPKLNMYQSLHTTVVGPGGKPVEIQIRTWDMHRRAEFGIAAHWKYKENGQAGRALSTPDKSDLNAVPTTTRS</sequence>
<dbReference type="SUPFAM" id="SSF81301">
    <property type="entry name" value="Nucleotidyltransferase"/>
    <property type="match status" value="1"/>
</dbReference>
<feature type="domain" description="RelA/SpoT" evidence="2">
    <location>
        <begin position="1"/>
        <end position="49"/>
    </location>
</feature>